<dbReference type="Proteomes" id="UP001521137">
    <property type="component" value="Unassembled WGS sequence"/>
</dbReference>
<sequence>MNKTNFLKPSSGHAIIACIALSVLTLSVNAQTLYSNDFQSTNAISRLSLDKGASQAERRTYNFDGRSGTGVKLKQLKSNDWTSILGNPDFSNKRDVTLKYSFYAPSSRWEYRLQGKLPGLQPDRPHFGGNKNDAPVWDKWSVRLMWISTSGNINVGNDGRARPSVYIYDQDRQVGSFGKHHIVDGLYLPKSDWVDVEMYVKVNSHQAGTGKAWRNGEVQLYINGNLEKTVSGLKLIGDLPSQYGNQAPSQAKISKIAFHNYYGGSKSDSKNVPLADDTFIYMDNLEVINGLSISN</sequence>
<keyword evidence="4" id="KW-1185">Reference proteome</keyword>
<reference evidence="3 4" key="1">
    <citation type="submission" date="2022-01" db="EMBL/GenBank/DDBJ databases">
        <title>Paraglaciecola sp. G1-23.</title>
        <authorList>
            <person name="Jin M.S."/>
            <person name="Han D.M."/>
            <person name="Kim H.M."/>
            <person name="Jeon C.O."/>
        </authorList>
    </citation>
    <scope>NUCLEOTIDE SEQUENCE [LARGE SCALE GENOMIC DNA]</scope>
    <source>
        <strain evidence="3 4">G1-23</strain>
    </source>
</reference>
<evidence type="ECO:0000313" key="3">
    <source>
        <dbReference type="EMBL" id="MCF2948884.1"/>
    </source>
</evidence>
<accession>A0ABS9D7J1</accession>
<keyword evidence="1" id="KW-0732">Signal</keyword>
<name>A0ABS9D7J1_9ALTE</name>
<dbReference type="EMBL" id="JAKGAS010000006">
    <property type="protein sequence ID" value="MCF2948884.1"/>
    <property type="molecule type" value="Genomic_DNA"/>
</dbReference>
<dbReference type="Pfam" id="PF21294">
    <property type="entry name" value="Polysacc_lyase_14"/>
    <property type="match status" value="1"/>
</dbReference>
<evidence type="ECO:0000313" key="4">
    <source>
        <dbReference type="Proteomes" id="UP001521137"/>
    </source>
</evidence>
<gene>
    <name evidence="3" type="ORF">L0668_12255</name>
</gene>
<organism evidence="3 4">
    <name type="scientific">Paraglaciecola algarum</name>
    <dbReference type="NCBI Taxonomy" id="3050085"/>
    <lineage>
        <taxon>Bacteria</taxon>
        <taxon>Pseudomonadati</taxon>
        <taxon>Pseudomonadota</taxon>
        <taxon>Gammaproteobacteria</taxon>
        <taxon>Alteromonadales</taxon>
        <taxon>Alteromonadaceae</taxon>
        <taxon>Paraglaciecola</taxon>
    </lineage>
</organism>
<feature type="chain" id="PRO_5046230568" description="Polysaccharide lyase 14 domain-containing protein" evidence="1">
    <location>
        <begin position="31"/>
        <end position="295"/>
    </location>
</feature>
<dbReference type="PANTHER" id="PTHR40124">
    <property type="match status" value="1"/>
</dbReference>
<dbReference type="Gene3D" id="2.60.120.200">
    <property type="match status" value="1"/>
</dbReference>
<evidence type="ECO:0000256" key="1">
    <source>
        <dbReference type="SAM" id="SignalP"/>
    </source>
</evidence>
<protein>
    <recommendedName>
        <fullName evidence="2">Polysaccharide lyase 14 domain-containing protein</fullName>
    </recommendedName>
</protein>
<feature type="domain" description="Polysaccharide lyase 14" evidence="2">
    <location>
        <begin position="91"/>
        <end position="268"/>
    </location>
</feature>
<evidence type="ECO:0000259" key="2">
    <source>
        <dbReference type="Pfam" id="PF21294"/>
    </source>
</evidence>
<comment type="caution">
    <text evidence="3">The sequence shown here is derived from an EMBL/GenBank/DDBJ whole genome shotgun (WGS) entry which is preliminary data.</text>
</comment>
<dbReference type="InterPro" id="IPR048958">
    <property type="entry name" value="Polysacc_lyase_14"/>
</dbReference>
<proteinExistence type="predicted"/>
<dbReference type="RefSeq" id="WP_235312924.1">
    <property type="nucleotide sequence ID" value="NZ_JAKGAS010000006.1"/>
</dbReference>
<dbReference type="PANTHER" id="PTHR40124:SF1">
    <property type="entry name" value="DISAGGREGATASE RELATED REPEAT PROTEIN"/>
    <property type="match status" value="1"/>
</dbReference>
<feature type="signal peptide" evidence="1">
    <location>
        <begin position="1"/>
        <end position="30"/>
    </location>
</feature>